<sequence length="127" mass="13715">MNLKLVFRIFAGIIAVFALGALLAPDAMTESYGITLTDGAKLIMQFTVIIQLMIVIIVWQLPSWLGDDLAKAGPTMIVVSLLPVVMNIYHVVIGALPASGAQIVESGIWIVFAGLFYFYSKGKPESV</sequence>
<dbReference type="EMBL" id="UINC01078632">
    <property type="protein sequence ID" value="SVC19893.1"/>
    <property type="molecule type" value="Genomic_DNA"/>
</dbReference>
<accession>A0A382K8N4</accession>
<evidence type="ECO:0008006" key="3">
    <source>
        <dbReference type="Google" id="ProtNLM"/>
    </source>
</evidence>
<gene>
    <name evidence="2" type="ORF">METZ01_LOCUS272747</name>
</gene>
<evidence type="ECO:0000313" key="2">
    <source>
        <dbReference type="EMBL" id="SVC19893.1"/>
    </source>
</evidence>
<reference evidence="2" key="1">
    <citation type="submission" date="2018-05" db="EMBL/GenBank/DDBJ databases">
        <authorList>
            <person name="Lanie J.A."/>
            <person name="Ng W.-L."/>
            <person name="Kazmierczak K.M."/>
            <person name="Andrzejewski T.M."/>
            <person name="Davidsen T.M."/>
            <person name="Wayne K.J."/>
            <person name="Tettelin H."/>
            <person name="Glass J.I."/>
            <person name="Rusch D."/>
            <person name="Podicherti R."/>
            <person name="Tsui H.-C.T."/>
            <person name="Winkler M.E."/>
        </authorList>
    </citation>
    <scope>NUCLEOTIDE SEQUENCE</scope>
</reference>
<evidence type="ECO:0000256" key="1">
    <source>
        <dbReference type="SAM" id="Phobius"/>
    </source>
</evidence>
<keyword evidence="1" id="KW-0812">Transmembrane</keyword>
<feature type="transmembrane region" description="Helical" evidence="1">
    <location>
        <begin position="5"/>
        <end position="23"/>
    </location>
</feature>
<protein>
    <recommendedName>
        <fullName evidence="3">EamA domain-containing protein</fullName>
    </recommendedName>
</protein>
<feature type="transmembrane region" description="Helical" evidence="1">
    <location>
        <begin position="43"/>
        <end position="61"/>
    </location>
</feature>
<feature type="transmembrane region" description="Helical" evidence="1">
    <location>
        <begin position="99"/>
        <end position="119"/>
    </location>
</feature>
<keyword evidence="1" id="KW-1133">Transmembrane helix</keyword>
<keyword evidence="1" id="KW-0472">Membrane</keyword>
<feature type="non-terminal residue" evidence="2">
    <location>
        <position position="127"/>
    </location>
</feature>
<organism evidence="2">
    <name type="scientific">marine metagenome</name>
    <dbReference type="NCBI Taxonomy" id="408172"/>
    <lineage>
        <taxon>unclassified sequences</taxon>
        <taxon>metagenomes</taxon>
        <taxon>ecological metagenomes</taxon>
    </lineage>
</organism>
<name>A0A382K8N4_9ZZZZ</name>
<feature type="transmembrane region" description="Helical" evidence="1">
    <location>
        <begin position="73"/>
        <end position="93"/>
    </location>
</feature>
<proteinExistence type="predicted"/>
<dbReference type="AlphaFoldDB" id="A0A382K8N4"/>